<dbReference type="RefSeq" id="WP_185271195.1">
    <property type="nucleotide sequence ID" value="NZ_CP055156.1"/>
</dbReference>
<dbReference type="EMBL" id="CP055156">
    <property type="protein sequence ID" value="QNF34700.1"/>
    <property type="molecule type" value="Genomic_DNA"/>
</dbReference>
<proteinExistence type="predicted"/>
<reference evidence="1 2" key="1">
    <citation type="journal article" date="2018" name="Int. J. Syst. Evol. Microbiol.">
        <title>Adhaeribacter swui sp. nov., isolated from wet mud.</title>
        <authorList>
            <person name="Kim D.U."/>
            <person name="Kim K.W."/>
            <person name="Kang M.S."/>
            <person name="Kim J.Y."/>
            <person name="Jang J.H."/>
            <person name="Kim M.K."/>
        </authorList>
    </citation>
    <scope>NUCLEOTIDE SEQUENCE [LARGE SCALE GENOMIC DNA]</scope>
    <source>
        <strain evidence="1 2">KCTC 52873</strain>
    </source>
</reference>
<protein>
    <submittedName>
        <fullName evidence="1">Uncharacterized protein</fullName>
    </submittedName>
</protein>
<name>A0A7G7GC16_9BACT</name>
<dbReference type="Proteomes" id="UP000515237">
    <property type="component" value="Chromosome"/>
</dbReference>
<evidence type="ECO:0000313" key="2">
    <source>
        <dbReference type="Proteomes" id="UP000515237"/>
    </source>
</evidence>
<keyword evidence="2" id="KW-1185">Reference proteome</keyword>
<dbReference type="KEGG" id="aswu:HUW51_18930"/>
<sequence length="107" mass="12998">MKQREALTLMNLNFNNYHKYTNHLLSAEQKQFDKYRKYILQFCREAQSRCAILNHIGVEENYENYKKYIVKMINERYLNYTDPRHPQSPKQTFIITQKGLNYLKAIS</sequence>
<dbReference type="AlphaFoldDB" id="A0A7G7GC16"/>
<organism evidence="1 2">
    <name type="scientific">Adhaeribacter swui</name>
    <dbReference type="NCBI Taxonomy" id="2086471"/>
    <lineage>
        <taxon>Bacteria</taxon>
        <taxon>Pseudomonadati</taxon>
        <taxon>Bacteroidota</taxon>
        <taxon>Cytophagia</taxon>
        <taxon>Cytophagales</taxon>
        <taxon>Hymenobacteraceae</taxon>
        <taxon>Adhaeribacter</taxon>
    </lineage>
</organism>
<accession>A0A7G7GC16</accession>
<evidence type="ECO:0000313" key="1">
    <source>
        <dbReference type="EMBL" id="QNF34700.1"/>
    </source>
</evidence>
<gene>
    <name evidence="1" type="ORF">HUW51_18930</name>
</gene>